<organism evidence="1 2">
    <name type="scientific">Solea senegalensis</name>
    <name type="common">Senegalese sole</name>
    <dbReference type="NCBI Taxonomy" id="28829"/>
    <lineage>
        <taxon>Eukaryota</taxon>
        <taxon>Metazoa</taxon>
        <taxon>Chordata</taxon>
        <taxon>Craniata</taxon>
        <taxon>Vertebrata</taxon>
        <taxon>Euteleostomi</taxon>
        <taxon>Actinopterygii</taxon>
        <taxon>Neopterygii</taxon>
        <taxon>Teleostei</taxon>
        <taxon>Neoteleostei</taxon>
        <taxon>Acanthomorphata</taxon>
        <taxon>Carangaria</taxon>
        <taxon>Pleuronectiformes</taxon>
        <taxon>Pleuronectoidei</taxon>
        <taxon>Soleidae</taxon>
        <taxon>Solea</taxon>
    </lineage>
</organism>
<feature type="non-terminal residue" evidence="1">
    <location>
        <position position="60"/>
    </location>
</feature>
<feature type="non-terminal residue" evidence="1">
    <location>
        <position position="1"/>
    </location>
</feature>
<accession>A0AAV6PCJ6</accession>
<keyword evidence="2" id="KW-1185">Reference proteome</keyword>
<dbReference type="EMBL" id="JAGKHQ010001573">
    <property type="protein sequence ID" value="KAG7454848.1"/>
    <property type="molecule type" value="Genomic_DNA"/>
</dbReference>
<dbReference type="AlphaFoldDB" id="A0AAV6PCJ6"/>
<comment type="caution">
    <text evidence="1">The sequence shown here is derived from an EMBL/GenBank/DDBJ whole genome shotgun (WGS) entry which is preliminary data.</text>
</comment>
<evidence type="ECO:0000313" key="2">
    <source>
        <dbReference type="Proteomes" id="UP000693946"/>
    </source>
</evidence>
<sequence>KAPCAWRGSKVSLSDTLHFSLYLHHMLHSSPVSGSDTEMGKRLLVPSCPVVAESIGNDSQ</sequence>
<name>A0AAV6PCJ6_SOLSE</name>
<protein>
    <submittedName>
        <fullName evidence="1">Uncharacterized protein</fullName>
    </submittedName>
</protein>
<gene>
    <name evidence="1" type="ORF">JOB18_044107</name>
</gene>
<evidence type="ECO:0000313" key="1">
    <source>
        <dbReference type="EMBL" id="KAG7454848.1"/>
    </source>
</evidence>
<proteinExistence type="predicted"/>
<dbReference type="Proteomes" id="UP000693946">
    <property type="component" value="Unassembled WGS sequence"/>
</dbReference>
<reference evidence="1 2" key="1">
    <citation type="journal article" date="2021" name="Sci. Rep.">
        <title>Chromosome anchoring in Senegalese sole (Solea senegalensis) reveals sex-associated markers and genome rearrangements in flatfish.</title>
        <authorList>
            <person name="Guerrero-Cozar I."/>
            <person name="Gomez-Garrido J."/>
            <person name="Berbel C."/>
            <person name="Martinez-Blanch J.F."/>
            <person name="Alioto T."/>
            <person name="Claros M.G."/>
            <person name="Gagnaire P.A."/>
            <person name="Manchado M."/>
        </authorList>
    </citation>
    <scope>NUCLEOTIDE SEQUENCE [LARGE SCALE GENOMIC DNA]</scope>
    <source>
        <strain evidence="1">Sse05_10M</strain>
    </source>
</reference>